<keyword evidence="4" id="KW-0472">Membrane</keyword>
<keyword evidence="3" id="KW-0812">Transmembrane</keyword>
<keyword evidence="6" id="KW-0732">Signal</keyword>
<proteinExistence type="predicted"/>
<comment type="subcellular location">
    <subcellularLocation>
        <location evidence="1">Cell outer membrane</location>
    </subcellularLocation>
</comment>
<accession>A0A2T5ITI4</accession>
<dbReference type="GO" id="GO:0015288">
    <property type="term" value="F:porin activity"/>
    <property type="evidence" value="ECO:0007669"/>
    <property type="project" value="TreeGrafter"/>
</dbReference>
<name>A0A2T5ITI4_9GAMM</name>
<protein>
    <submittedName>
        <fullName evidence="7">Outer membrane protein TolC</fullName>
    </submittedName>
</protein>
<gene>
    <name evidence="7" type="ORF">C8N29_12219</name>
</gene>
<evidence type="ECO:0000256" key="3">
    <source>
        <dbReference type="ARBA" id="ARBA00022692"/>
    </source>
</evidence>
<dbReference type="GO" id="GO:0015562">
    <property type="term" value="F:efflux transmembrane transporter activity"/>
    <property type="evidence" value="ECO:0007669"/>
    <property type="project" value="InterPro"/>
</dbReference>
<evidence type="ECO:0000256" key="6">
    <source>
        <dbReference type="SAM" id="SignalP"/>
    </source>
</evidence>
<dbReference type="PANTHER" id="PTHR30026:SF20">
    <property type="entry name" value="OUTER MEMBRANE PROTEIN TOLC"/>
    <property type="match status" value="1"/>
</dbReference>
<dbReference type="InterPro" id="IPR051906">
    <property type="entry name" value="TolC-like"/>
</dbReference>
<dbReference type="SUPFAM" id="SSF56954">
    <property type="entry name" value="Outer membrane efflux proteins (OEP)"/>
    <property type="match status" value="1"/>
</dbReference>
<evidence type="ECO:0000256" key="4">
    <source>
        <dbReference type="ARBA" id="ARBA00023136"/>
    </source>
</evidence>
<evidence type="ECO:0000313" key="7">
    <source>
        <dbReference type="EMBL" id="PTQ87153.1"/>
    </source>
</evidence>
<feature type="signal peptide" evidence="6">
    <location>
        <begin position="1"/>
        <end position="21"/>
    </location>
</feature>
<keyword evidence="2" id="KW-1134">Transmembrane beta strand</keyword>
<evidence type="ECO:0000256" key="2">
    <source>
        <dbReference type="ARBA" id="ARBA00022452"/>
    </source>
</evidence>
<dbReference type="AlphaFoldDB" id="A0A2T5ITI4"/>
<organism evidence="7 8">
    <name type="scientific">Agitococcus lubricus</name>
    <dbReference type="NCBI Taxonomy" id="1077255"/>
    <lineage>
        <taxon>Bacteria</taxon>
        <taxon>Pseudomonadati</taxon>
        <taxon>Pseudomonadota</taxon>
        <taxon>Gammaproteobacteria</taxon>
        <taxon>Moraxellales</taxon>
        <taxon>Moraxellaceae</taxon>
        <taxon>Agitococcus</taxon>
    </lineage>
</organism>
<dbReference type="GO" id="GO:1990281">
    <property type="term" value="C:efflux pump complex"/>
    <property type="evidence" value="ECO:0007669"/>
    <property type="project" value="TreeGrafter"/>
</dbReference>
<keyword evidence="8" id="KW-1185">Reference proteome</keyword>
<dbReference type="PANTHER" id="PTHR30026">
    <property type="entry name" value="OUTER MEMBRANE PROTEIN TOLC"/>
    <property type="match status" value="1"/>
</dbReference>
<comment type="caution">
    <text evidence="7">The sequence shown here is derived from an EMBL/GenBank/DDBJ whole genome shotgun (WGS) entry which is preliminary data.</text>
</comment>
<dbReference type="OrthoDB" id="7616984at2"/>
<reference evidence="7 8" key="1">
    <citation type="submission" date="2018-04" db="EMBL/GenBank/DDBJ databases">
        <title>Genomic Encyclopedia of Archaeal and Bacterial Type Strains, Phase II (KMG-II): from individual species to whole genera.</title>
        <authorList>
            <person name="Goeker M."/>
        </authorList>
    </citation>
    <scope>NUCLEOTIDE SEQUENCE [LARGE SCALE GENOMIC DNA]</scope>
    <source>
        <strain evidence="7 8">DSM 5822</strain>
    </source>
</reference>
<dbReference type="Gene3D" id="1.20.1600.10">
    <property type="entry name" value="Outer membrane efflux proteins (OEP)"/>
    <property type="match status" value="1"/>
</dbReference>
<sequence length="416" mass="45281">MKRTLFTLSILLAALDQPVLALPTPDTVHALLAQDPALNAAMAQQQASAYAASLQSGSPYEWTASVSAQQRRTDDGPSSQEWNAALERGVRWPGKAGLDQQLATLTRQEADGRVAVVRTETAQELLTLWLDWAQAKSRINLLTQQQDLSVANLVSVRQRIRSGDAAVQEETLALSEQSSLASQQALAQLQSQQAELALRSRFPTLALNDATLPPPLMPGGEAQEWQTRILAVNPQLALSRLQTRLAQLRAERVRADTKPDPTLGIFTASEARNTERIIGLSLSLPLSGSRRQQQAAQAQAEANAVELGNKLEAQRRESAIAQAWPTAKASVEVWQLAKTSADQQTLAADRGQKGFKLGETTFTELLLLRRQAISSAEAELSARVNAWRALYSLDIAAQRGWLATDFEREAGSVPPH</sequence>
<evidence type="ECO:0000256" key="5">
    <source>
        <dbReference type="ARBA" id="ARBA00023237"/>
    </source>
</evidence>
<feature type="chain" id="PRO_5031453333" evidence="6">
    <location>
        <begin position="22"/>
        <end position="416"/>
    </location>
</feature>
<dbReference type="GO" id="GO:0009279">
    <property type="term" value="C:cell outer membrane"/>
    <property type="evidence" value="ECO:0007669"/>
    <property type="project" value="UniProtKB-SubCell"/>
</dbReference>
<dbReference type="EMBL" id="QAON01000022">
    <property type="protein sequence ID" value="PTQ87153.1"/>
    <property type="molecule type" value="Genomic_DNA"/>
</dbReference>
<evidence type="ECO:0000256" key="1">
    <source>
        <dbReference type="ARBA" id="ARBA00004442"/>
    </source>
</evidence>
<keyword evidence="5" id="KW-0998">Cell outer membrane</keyword>
<dbReference type="RefSeq" id="WP_107866890.1">
    <property type="nucleotide sequence ID" value="NZ_QAON01000022.1"/>
</dbReference>
<dbReference type="Proteomes" id="UP000244223">
    <property type="component" value="Unassembled WGS sequence"/>
</dbReference>
<evidence type="ECO:0000313" key="8">
    <source>
        <dbReference type="Proteomes" id="UP000244223"/>
    </source>
</evidence>